<gene>
    <name evidence="2" type="ORF">LTR36_010875</name>
</gene>
<evidence type="ECO:0000313" key="2">
    <source>
        <dbReference type="EMBL" id="KAK4539530.1"/>
    </source>
</evidence>
<feature type="region of interest" description="Disordered" evidence="1">
    <location>
        <begin position="1"/>
        <end position="71"/>
    </location>
</feature>
<name>A0AAV9J4M0_9PEZI</name>
<accession>A0AAV9J4M0</accession>
<feature type="region of interest" description="Disordered" evidence="1">
    <location>
        <begin position="341"/>
        <end position="363"/>
    </location>
</feature>
<dbReference type="EMBL" id="JAVFHQ010000091">
    <property type="protein sequence ID" value="KAK4539530.1"/>
    <property type="molecule type" value="Genomic_DNA"/>
</dbReference>
<evidence type="ECO:0000256" key="1">
    <source>
        <dbReference type="SAM" id="MobiDB-lite"/>
    </source>
</evidence>
<proteinExistence type="predicted"/>
<comment type="caution">
    <text evidence="2">The sequence shown here is derived from an EMBL/GenBank/DDBJ whole genome shotgun (WGS) entry which is preliminary data.</text>
</comment>
<feature type="region of interest" description="Disordered" evidence="1">
    <location>
        <begin position="388"/>
        <end position="443"/>
    </location>
</feature>
<reference evidence="2 3" key="1">
    <citation type="submission" date="2021-11" db="EMBL/GenBank/DDBJ databases">
        <title>Black yeast isolated from Biological Soil Crust.</title>
        <authorList>
            <person name="Kurbessoian T."/>
        </authorList>
    </citation>
    <scope>NUCLEOTIDE SEQUENCE [LARGE SCALE GENOMIC DNA]</scope>
    <source>
        <strain evidence="2 3">CCFEE 5522</strain>
    </source>
</reference>
<evidence type="ECO:0000313" key="3">
    <source>
        <dbReference type="Proteomes" id="UP001324427"/>
    </source>
</evidence>
<keyword evidence="3" id="KW-1185">Reference proteome</keyword>
<protein>
    <submittedName>
        <fullName evidence="2">Uncharacterized protein</fullName>
    </submittedName>
</protein>
<sequence length="694" mass="75306">MTRVAAPRPTSKKKKKTPQDQARLQPRKKRKINRDDISSAASDSDGMEVDGAPYNLPDSAKVDRDGPTRRKTVTDTFIGPIAVDERTKIAIGHLIVDGSTHVFYPNHVRAIVAACGSITHSGEQLQRVCELMHAQARDLGMSQNAGMVESDLRKVMARQLAAEVDDADTLAAVVAMLMHTRAAQGGEPLSITDLCHKLEAGLTGSNDFPQQGDHAAPARSQKDILSRAAKALDTLWDEPSLRNMPPEAARDILNSCIATPQDLHVAHVMADNEVNAYYSQSLFDLGGAYEDAGQAWKALSDADRLQWTNSHAGLLDGNLNMLREQSNDMIRAALKGHFQQQRTPLSKPSIPTGSQQAPKISFGVPTTIPTYRSANNFDQASSAAVGAGTSAARNTPNTGAYRQPLHSFAQPGVQDTVLVKREVDSSPAKQPTPPPAAGSSAQKQLDNQILPSIVQPLNIPNGDPLASKQQYLSLRDTAQPLNALKGESVASKQQTQPLRGIAPPLNILNTDLDTSSRLDLERCVTFMKYGYRRVEKQGMTRVVHLKNHQFAREACKATSKLGKRSFRPRLFRSDPPGAPWTQQVFVATAGSAVDVGSIITALAQVSQTRFCLQHADDHLTFVVTFDRAVRARQFDVKILRLGKAYIIRFKASQLHPCKSCRTKHANAVGCAQLFVATPPGPGIALYLVAPPAVD</sequence>
<feature type="compositionally biased region" description="Polar residues" evidence="1">
    <location>
        <begin position="341"/>
        <end position="358"/>
    </location>
</feature>
<dbReference type="AlphaFoldDB" id="A0AAV9J4M0"/>
<organism evidence="2 3">
    <name type="scientific">Oleoguttula mirabilis</name>
    <dbReference type="NCBI Taxonomy" id="1507867"/>
    <lineage>
        <taxon>Eukaryota</taxon>
        <taxon>Fungi</taxon>
        <taxon>Dikarya</taxon>
        <taxon>Ascomycota</taxon>
        <taxon>Pezizomycotina</taxon>
        <taxon>Dothideomycetes</taxon>
        <taxon>Dothideomycetidae</taxon>
        <taxon>Mycosphaerellales</taxon>
        <taxon>Teratosphaeriaceae</taxon>
        <taxon>Oleoguttula</taxon>
    </lineage>
</organism>
<dbReference type="Proteomes" id="UP001324427">
    <property type="component" value="Unassembled WGS sequence"/>
</dbReference>